<keyword evidence="7" id="KW-0479">Metal-binding</keyword>
<dbReference type="Gene3D" id="1.25.40.10">
    <property type="entry name" value="Tetratricopeptide repeat domain"/>
    <property type="match status" value="2"/>
</dbReference>
<evidence type="ECO:0000259" key="17">
    <source>
        <dbReference type="PROSITE" id="PS50280"/>
    </source>
</evidence>
<dbReference type="InterPro" id="IPR012337">
    <property type="entry name" value="RNaseH-like_sf"/>
</dbReference>
<dbReference type="PANTHER" id="PTHR46165:SF2">
    <property type="entry name" value="SET AND MYND DOMAIN-CONTAINING PROTEIN 4"/>
    <property type="match status" value="1"/>
</dbReference>
<evidence type="ECO:0000256" key="4">
    <source>
        <dbReference type="ARBA" id="ARBA00022603"/>
    </source>
</evidence>
<dbReference type="InterPro" id="IPR001214">
    <property type="entry name" value="SET_dom"/>
</dbReference>
<evidence type="ECO:0000256" key="8">
    <source>
        <dbReference type="ARBA" id="ARBA00022771"/>
    </source>
</evidence>
<evidence type="ECO:0000313" key="20">
    <source>
        <dbReference type="Proteomes" id="UP000499080"/>
    </source>
</evidence>
<dbReference type="PROSITE" id="PS50280">
    <property type="entry name" value="SET"/>
    <property type="match status" value="1"/>
</dbReference>
<keyword evidence="5" id="KW-0808">Transferase</keyword>
<dbReference type="Pfam" id="PF01753">
    <property type="entry name" value="zf-MYND"/>
    <property type="match status" value="1"/>
</dbReference>
<dbReference type="GO" id="GO:0008170">
    <property type="term" value="F:N-methyltransferase activity"/>
    <property type="evidence" value="ECO:0007669"/>
    <property type="project" value="UniProtKB-ARBA"/>
</dbReference>
<accession>A0A4Y2FEN5</accession>
<dbReference type="Pfam" id="PF00856">
    <property type="entry name" value="SET"/>
    <property type="match status" value="1"/>
</dbReference>
<evidence type="ECO:0000256" key="5">
    <source>
        <dbReference type="ARBA" id="ARBA00022679"/>
    </source>
</evidence>
<comment type="caution">
    <text evidence="19">The sequence shown here is derived from an EMBL/GenBank/DDBJ whole genome shotgun (WGS) entry which is preliminary data.</text>
</comment>
<evidence type="ECO:0000256" key="12">
    <source>
        <dbReference type="ARBA" id="ARBA00093423"/>
    </source>
</evidence>
<evidence type="ECO:0000256" key="13">
    <source>
        <dbReference type="ARBA" id="ARBA00093635"/>
    </source>
</evidence>
<keyword evidence="8 15" id="KW-0863">Zinc-finger</keyword>
<dbReference type="CDD" id="cd10536">
    <property type="entry name" value="SET_SMYD4"/>
    <property type="match status" value="1"/>
</dbReference>
<dbReference type="GO" id="GO:0008270">
    <property type="term" value="F:zinc ion binding"/>
    <property type="evidence" value="ECO:0007669"/>
    <property type="project" value="UniProtKB-KW"/>
</dbReference>
<dbReference type="PANTHER" id="PTHR46165">
    <property type="entry name" value="SET AND MYND DOMAIN-CONTAINING PROTEIN 4"/>
    <property type="match status" value="1"/>
</dbReference>
<dbReference type="InterPro" id="IPR019734">
    <property type="entry name" value="TPR_rpt"/>
</dbReference>
<dbReference type="SMART" id="SM00028">
    <property type="entry name" value="TPR"/>
    <property type="match status" value="3"/>
</dbReference>
<dbReference type="AlphaFoldDB" id="A0A4Y2FEN5"/>
<evidence type="ECO:0000256" key="15">
    <source>
        <dbReference type="PROSITE-ProRule" id="PRU00134"/>
    </source>
</evidence>
<name>A0A4Y2FEN5_ARAVE</name>
<evidence type="ECO:0000256" key="14">
    <source>
        <dbReference type="ARBA" id="ARBA00093680"/>
    </source>
</evidence>
<dbReference type="GO" id="GO:0008757">
    <property type="term" value="F:S-adenosylmethionine-dependent methyltransferase activity"/>
    <property type="evidence" value="ECO:0007669"/>
    <property type="project" value="UniProtKB-ARBA"/>
</dbReference>
<dbReference type="InterPro" id="IPR052097">
    <property type="entry name" value="SET-MYND_domain_protein"/>
</dbReference>
<dbReference type="Gene3D" id="2.170.270.10">
    <property type="entry name" value="SET domain"/>
    <property type="match status" value="1"/>
</dbReference>
<dbReference type="GO" id="GO:0008276">
    <property type="term" value="F:protein methyltransferase activity"/>
    <property type="evidence" value="ECO:0007669"/>
    <property type="project" value="UniProtKB-ARBA"/>
</dbReference>
<protein>
    <recommendedName>
        <fullName evidence="13">Protein-lysine N-methyltransferase SMYD4</fullName>
    </recommendedName>
    <alternativeName>
        <fullName evidence="14">SET and MYND domain-containing protein 4</fullName>
    </alternativeName>
</protein>
<dbReference type="PROSITE" id="PS50865">
    <property type="entry name" value="ZF_MYND_2"/>
    <property type="match status" value="1"/>
</dbReference>
<dbReference type="SUPFAM" id="SSF82199">
    <property type="entry name" value="SET domain"/>
    <property type="match status" value="1"/>
</dbReference>
<dbReference type="SUPFAM" id="SSF144232">
    <property type="entry name" value="HIT/MYND zinc finger-like"/>
    <property type="match status" value="1"/>
</dbReference>
<evidence type="ECO:0000256" key="3">
    <source>
        <dbReference type="ARBA" id="ARBA00022490"/>
    </source>
</evidence>
<dbReference type="GO" id="GO:0005737">
    <property type="term" value="C:cytoplasm"/>
    <property type="evidence" value="ECO:0007669"/>
    <property type="project" value="UniProtKB-SubCell"/>
</dbReference>
<evidence type="ECO:0000313" key="19">
    <source>
        <dbReference type="EMBL" id="GBM38709.1"/>
    </source>
</evidence>
<dbReference type="OrthoDB" id="62495at2759"/>
<evidence type="ECO:0000256" key="9">
    <source>
        <dbReference type="ARBA" id="ARBA00022833"/>
    </source>
</evidence>
<reference evidence="19 20" key="1">
    <citation type="journal article" date="2019" name="Sci. Rep.">
        <title>Orb-weaving spider Araneus ventricosus genome elucidates the spidroin gene catalogue.</title>
        <authorList>
            <person name="Kono N."/>
            <person name="Nakamura H."/>
            <person name="Ohtoshi R."/>
            <person name="Moran D.A.P."/>
            <person name="Shinohara A."/>
            <person name="Yoshida Y."/>
            <person name="Fujiwara M."/>
            <person name="Mori M."/>
            <person name="Tomita M."/>
            <person name="Arakawa K."/>
        </authorList>
    </citation>
    <scope>NUCLEOTIDE SEQUENCE [LARGE SCALE GENOMIC DNA]</scope>
</reference>
<comment type="subcellular location">
    <subcellularLocation>
        <location evidence="2">Cytoplasm</location>
    </subcellularLocation>
    <subcellularLocation>
        <location evidence="1">Nucleus</location>
    </subcellularLocation>
</comment>
<evidence type="ECO:0000256" key="1">
    <source>
        <dbReference type="ARBA" id="ARBA00004123"/>
    </source>
</evidence>
<evidence type="ECO:0000259" key="18">
    <source>
        <dbReference type="PROSITE" id="PS50865"/>
    </source>
</evidence>
<feature type="domain" description="MYND-type" evidence="18">
    <location>
        <begin position="248"/>
        <end position="287"/>
    </location>
</feature>
<keyword evidence="6" id="KW-0949">S-adenosyl-L-methionine</keyword>
<keyword evidence="4" id="KW-0489">Methyltransferase</keyword>
<feature type="region of interest" description="Disordered" evidence="16">
    <location>
        <begin position="401"/>
        <end position="428"/>
    </location>
</feature>
<dbReference type="SUPFAM" id="SSF48452">
    <property type="entry name" value="TPR-like"/>
    <property type="match status" value="1"/>
</dbReference>
<dbReference type="GO" id="GO:0005634">
    <property type="term" value="C:nucleus"/>
    <property type="evidence" value="ECO:0007669"/>
    <property type="project" value="UniProtKB-SubCell"/>
</dbReference>
<dbReference type="Proteomes" id="UP000499080">
    <property type="component" value="Unassembled WGS sequence"/>
</dbReference>
<dbReference type="SUPFAM" id="SSF53098">
    <property type="entry name" value="Ribonuclease H-like"/>
    <property type="match status" value="1"/>
</dbReference>
<dbReference type="GO" id="GO:0042826">
    <property type="term" value="F:histone deacetylase binding"/>
    <property type="evidence" value="ECO:0007669"/>
    <property type="project" value="TreeGrafter"/>
</dbReference>
<comment type="function">
    <text evidence="12">Protein-lysine N-methyltransferase. Monomethylates PRMT5, modulating its transcriptional activity. May also act as a histone methyltransferase. Plays a critical role in cardiac development. Acts as a key epigenetic regulator of gene expression during cardiac development via its dual activities as a methyltransferase and negative regulator of HDAC1.</text>
</comment>
<dbReference type="Gene3D" id="6.10.140.2220">
    <property type="match status" value="1"/>
</dbReference>
<gene>
    <name evidence="19" type="primary">Smyd4</name>
    <name evidence="19" type="ORF">AVEN_54740_1</name>
</gene>
<feature type="domain" description="SET" evidence="17">
    <location>
        <begin position="203"/>
        <end position="528"/>
    </location>
</feature>
<dbReference type="InterPro" id="IPR046341">
    <property type="entry name" value="SET_dom_sf"/>
</dbReference>
<comment type="catalytic activity">
    <reaction evidence="11">
        <text>L-lysyl-[protein] + S-adenosyl-L-methionine = N(6)-methyl-L-lysyl-[protein] + S-adenosyl-L-homocysteine + H(+)</text>
        <dbReference type="Rhea" id="RHEA:51736"/>
        <dbReference type="Rhea" id="RHEA-COMP:9752"/>
        <dbReference type="Rhea" id="RHEA-COMP:13053"/>
        <dbReference type="ChEBI" id="CHEBI:15378"/>
        <dbReference type="ChEBI" id="CHEBI:29969"/>
        <dbReference type="ChEBI" id="CHEBI:57856"/>
        <dbReference type="ChEBI" id="CHEBI:59789"/>
        <dbReference type="ChEBI" id="CHEBI:61929"/>
    </reaction>
</comment>
<dbReference type="InterPro" id="IPR011990">
    <property type="entry name" value="TPR-like_helical_dom_sf"/>
</dbReference>
<evidence type="ECO:0000256" key="16">
    <source>
        <dbReference type="SAM" id="MobiDB-lite"/>
    </source>
</evidence>
<dbReference type="InterPro" id="IPR044421">
    <property type="entry name" value="SMYD4_SET"/>
</dbReference>
<dbReference type="InterPro" id="IPR002893">
    <property type="entry name" value="Znf_MYND"/>
</dbReference>
<sequence length="834" mass="94198">MVLNWFYQSELDILGSVKNKNNTALNCDEDDEDGNDHDAEINKPSYDEMLKSFETIRGTSILAAPFPKSEDAGNHVEELSLGFGNRSAALFHLLKNEECLKDIDKAIEYDYPRDLRFKLLQRKGQCLMKLNQPAKAKDALHESLKLLEEARLDSKRIARQQKEIEVLIKTAEEMEQPKEDETHEDHILPLSYGPHPSIECSSAGIDVKYDKSKGRYVVANRTLTPGDTLFVEEPYASVLLPVHYPSHCHHCYTKALAVVPCHQCSQVRYCSQKCVDESWEKYHKWECGNLDSLHSVGIAHLSFRVILVTALSFIQENREELVKSSNSVYPFDFPDGKYRTDYFAVYHLVAHDDMPAEDTFQYALTALLLLMLLDKLSYFATLESQTLRERLISCNLNSKVGSAPSTPTHKSRSPVHSRLSVNSVEESEMPTGPASLEIFVGGLLLRHILQLICNANAITELQAAPQANNTSSVLNQRQVKVATGIYPSASLMNHSCNPTVISSFCKNVLIVRAISDVEPGHEVFNCYGPHYRRMPREDRQRALLEQYFFVCECDACINEDEREQRFQKVFTAHDMFVQGLQLAAKGNFKDALERLKKCHKIREKVMYKYNRHLSEVQDQLACCYASLDKMMLAVEYLRPTLVITEHIYGKNSIEYGNELQKFSDLLINAVHQATQEHAPCDQEFSRVCFQWIPSHVGVFGNEEADVLAKEGSALPSATSSELFTSEIYSIHKAIANSAWKNPPTHDWYARNRPGLSLQSVGTRSAQTAFARLRSGHIKSLKFIDKEKTYSSCPCSCPASPAHIIDCIGTSARQLWSGEGKGLVELERHGVMDLV</sequence>
<keyword evidence="3" id="KW-0963">Cytoplasm</keyword>
<dbReference type="GO" id="GO:0032259">
    <property type="term" value="P:methylation"/>
    <property type="evidence" value="ECO:0007669"/>
    <property type="project" value="UniProtKB-KW"/>
</dbReference>
<evidence type="ECO:0000256" key="10">
    <source>
        <dbReference type="ARBA" id="ARBA00023242"/>
    </source>
</evidence>
<organism evidence="19 20">
    <name type="scientific">Araneus ventricosus</name>
    <name type="common">Orbweaver spider</name>
    <name type="synonym">Epeira ventricosa</name>
    <dbReference type="NCBI Taxonomy" id="182803"/>
    <lineage>
        <taxon>Eukaryota</taxon>
        <taxon>Metazoa</taxon>
        <taxon>Ecdysozoa</taxon>
        <taxon>Arthropoda</taxon>
        <taxon>Chelicerata</taxon>
        <taxon>Arachnida</taxon>
        <taxon>Araneae</taxon>
        <taxon>Araneomorphae</taxon>
        <taxon>Entelegynae</taxon>
        <taxon>Araneoidea</taxon>
        <taxon>Araneidae</taxon>
        <taxon>Araneus</taxon>
    </lineage>
</organism>
<proteinExistence type="predicted"/>
<evidence type="ECO:0000256" key="2">
    <source>
        <dbReference type="ARBA" id="ARBA00004496"/>
    </source>
</evidence>
<dbReference type="EMBL" id="BGPR01000875">
    <property type="protein sequence ID" value="GBM38709.1"/>
    <property type="molecule type" value="Genomic_DNA"/>
</dbReference>
<evidence type="ECO:0000256" key="11">
    <source>
        <dbReference type="ARBA" id="ARBA00048985"/>
    </source>
</evidence>
<keyword evidence="10" id="KW-0539">Nucleus</keyword>
<evidence type="ECO:0000256" key="7">
    <source>
        <dbReference type="ARBA" id="ARBA00022723"/>
    </source>
</evidence>
<keyword evidence="9" id="KW-0862">Zinc</keyword>
<evidence type="ECO:0000256" key="6">
    <source>
        <dbReference type="ARBA" id="ARBA00022691"/>
    </source>
</evidence>
<keyword evidence="20" id="KW-1185">Reference proteome</keyword>